<dbReference type="Pfam" id="PF10604">
    <property type="entry name" value="Polyketide_cyc2"/>
    <property type="match status" value="1"/>
</dbReference>
<reference evidence="1 2" key="1">
    <citation type="submission" date="2018-07" db="EMBL/GenBank/DDBJ databases">
        <title>Desertimonas flava gen. nov. sp. nov.</title>
        <authorList>
            <person name="Liu S."/>
        </authorList>
    </citation>
    <scope>NUCLEOTIDE SEQUENCE [LARGE SCALE GENOMIC DNA]</scope>
    <source>
        <strain evidence="1 2">16Sb5-5</strain>
    </source>
</reference>
<evidence type="ECO:0000313" key="2">
    <source>
        <dbReference type="Proteomes" id="UP000252770"/>
    </source>
</evidence>
<evidence type="ECO:0000313" key="1">
    <source>
        <dbReference type="EMBL" id="RCK71314.1"/>
    </source>
</evidence>
<accession>A0A367YZN8</accession>
<dbReference type="InterPro" id="IPR023393">
    <property type="entry name" value="START-like_dom_sf"/>
</dbReference>
<proteinExistence type="predicted"/>
<dbReference type="EMBL" id="QOUI01000001">
    <property type="protein sequence ID" value="RCK71314.1"/>
    <property type="molecule type" value="Genomic_DNA"/>
</dbReference>
<dbReference type="Proteomes" id="UP000252770">
    <property type="component" value="Unassembled WGS sequence"/>
</dbReference>
<dbReference type="Gene3D" id="3.30.530.20">
    <property type="match status" value="1"/>
</dbReference>
<sequence length="163" mass="18406">MKYTNSIEIALPRERVAQLLADPIHLPSWLRGLVVHEPVTGVHGAVGTRSRVVLRSGTQTMEATETVTHREPANLHDIPAGAVVRFEREIVGRGMWNAARDRLTETGPGTTLWESESEYRFDHLLMRLASGLLRGTFRRQSQQHLEDFKAFAEQGKDVRDPRS</sequence>
<keyword evidence="2" id="KW-1185">Reference proteome</keyword>
<dbReference type="CDD" id="cd07812">
    <property type="entry name" value="SRPBCC"/>
    <property type="match status" value="1"/>
</dbReference>
<dbReference type="RefSeq" id="WP_114125015.1">
    <property type="nucleotide sequence ID" value="NZ_QOUI01000001.1"/>
</dbReference>
<dbReference type="AlphaFoldDB" id="A0A367YZN8"/>
<protein>
    <submittedName>
        <fullName evidence="1">SRPBCC family protein</fullName>
    </submittedName>
</protein>
<comment type="caution">
    <text evidence="1">The sequence shown here is derived from an EMBL/GenBank/DDBJ whole genome shotgun (WGS) entry which is preliminary data.</text>
</comment>
<organism evidence="1 2">
    <name type="scientific">Desertihabitans brevis</name>
    <dbReference type="NCBI Taxonomy" id="2268447"/>
    <lineage>
        <taxon>Bacteria</taxon>
        <taxon>Bacillati</taxon>
        <taxon>Actinomycetota</taxon>
        <taxon>Actinomycetes</taxon>
        <taxon>Propionibacteriales</taxon>
        <taxon>Propionibacteriaceae</taxon>
        <taxon>Desertihabitans</taxon>
    </lineage>
</organism>
<dbReference type="InterPro" id="IPR019587">
    <property type="entry name" value="Polyketide_cyclase/dehydratase"/>
</dbReference>
<dbReference type="SUPFAM" id="SSF55961">
    <property type="entry name" value="Bet v1-like"/>
    <property type="match status" value="1"/>
</dbReference>
<gene>
    <name evidence="1" type="ORF">DT076_02450</name>
</gene>
<name>A0A367YZN8_9ACTN</name>